<gene>
    <name evidence="1" type="ORF">ETH_00028330</name>
</gene>
<protein>
    <recommendedName>
        <fullName evidence="3">Ubiquitin-like domain-containing protein</fullName>
    </recommendedName>
</protein>
<dbReference type="VEuPathDB" id="ToxoDB:ETH_00028330"/>
<dbReference type="EMBL" id="HG675673">
    <property type="protein sequence ID" value="CDJ41803.1"/>
    <property type="molecule type" value="Genomic_DNA"/>
</dbReference>
<reference evidence="1" key="2">
    <citation type="submission" date="2013-10" db="EMBL/GenBank/DDBJ databases">
        <authorList>
            <person name="Aslett M."/>
        </authorList>
    </citation>
    <scope>NUCLEOTIDE SEQUENCE [LARGE SCALE GENOMIC DNA]</scope>
    <source>
        <strain evidence="1">Houghton</strain>
    </source>
</reference>
<dbReference type="CDD" id="cd17039">
    <property type="entry name" value="Ubl_ubiquitin_like"/>
    <property type="match status" value="1"/>
</dbReference>
<name>U6KXY0_EIMTE</name>
<dbReference type="VEuPathDB" id="ToxoDB:ETH2_0317000"/>
<keyword evidence="2" id="KW-1185">Reference proteome</keyword>
<dbReference type="Gene3D" id="3.10.20.90">
    <property type="entry name" value="Phosphatidylinositol 3-kinase Catalytic Subunit, Chain A, domain 1"/>
    <property type="match status" value="1"/>
</dbReference>
<proteinExistence type="predicted"/>
<dbReference type="OrthoDB" id="345816at2759"/>
<dbReference type="Proteomes" id="UP000030747">
    <property type="component" value="Unassembled WGS sequence"/>
</dbReference>
<accession>U6KXY0</accession>
<dbReference type="GeneID" id="25254759"/>
<dbReference type="AlphaFoldDB" id="U6KXY0"/>
<evidence type="ECO:0000313" key="2">
    <source>
        <dbReference type="Proteomes" id="UP000030747"/>
    </source>
</evidence>
<organism evidence="1 2">
    <name type="scientific">Eimeria tenella</name>
    <name type="common">Coccidian parasite</name>
    <dbReference type="NCBI Taxonomy" id="5802"/>
    <lineage>
        <taxon>Eukaryota</taxon>
        <taxon>Sar</taxon>
        <taxon>Alveolata</taxon>
        <taxon>Apicomplexa</taxon>
        <taxon>Conoidasida</taxon>
        <taxon>Coccidia</taxon>
        <taxon>Eucoccidiorida</taxon>
        <taxon>Eimeriorina</taxon>
        <taxon>Eimeriidae</taxon>
        <taxon>Eimeria</taxon>
    </lineage>
</organism>
<evidence type="ECO:0008006" key="3">
    <source>
        <dbReference type="Google" id="ProtNLM"/>
    </source>
</evidence>
<reference evidence="1" key="1">
    <citation type="submission" date="2013-10" db="EMBL/GenBank/DDBJ databases">
        <title>Genomic analysis of the causative agents of coccidiosis in chickens.</title>
        <authorList>
            <person name="Reid A.J."/>
            <person name="Blake D."/>
            <person name="Billington K."/>
            <person name="Browne H."/>
            <person name="Dunn M."/>
            <person name="Hung S."/>
            <person name="Kawahara F."/>
            <person name="Miranda-Saavedra D."/>
            <person name="Mourier T."/>
            <person name="Nagra H."/>
            <person name="Otto T.D."/>
            <person name="Rawlings N."/>
            <person name="Sanchez A."/>
            <person name="Sanders M."/>
            <person name="Subramaniam C."/>
            <person name="Tay Y."/>
            <person name="Dear P."/>
            <person name="Doerig C."/>
            <person name="Gruber A."/>
            <person name="Parkinson J."/>
            <person name="Shirley M."/>
            <person name="Wan K.L."/>
            <person name="Berriman M."/>
            <person name="Tomley F."/>
            <person name="Pain A."/>
        </authorList>
    </citation>
    <scope>NUCLEOTIDE SEQUENCE [LARGE SCALE GENOMIC DNA]</scope>
    <source>
        <strain evidence="1">Houghton</strain>
    </source>
</reference>
<evidence type="ECO:0000313" key="1">
    <source>
        <dbReference type="EMBL" id="CDJ41803.1"/>
    </source>
</evidence>
<sequence>MDCVAKLKSFARVKTSEEKQMAHIKFIFSNCSQSPIDVSYDAEKTLQEVKADLLLQQWRQSLGPSKELLRLRLFCCGREMMDCRRLRDYPVGPHRGAPTACHVFLVFRDSSSCSSSSSSSSSSCNAHGARCMCTIA</sequence>
<dbReference type="RefSeq" id="XP_013232553.1">
    <property type="nucleotide sequence ID" value="XM_013377099.1"/>
</dbReference>
<dbReference type="OMA" id="RCICTIS"/>